<comment type="caution">
    <text evidence="2">The sequence shown here is derived from an EMBL/GenBank/DDBJ whole genome shotgun (WGS) entry which is preliminary data.</text>
</comment>
<sequence>MGRLNRSKPGTESKAGPQSESKVRQIGIEPRIGIRIENGAAIEIVIECMISHDEEIHSISTNGAADGSSLSIFIEIILMNPNTLPVLNALGIRLEETVLASAEFDFSSETRIFEIPRVATLWFSAL</sequence>
<evidence type="ECO:0000313" key="3">
    <source>
        <dbReference type="Proteomes" id="UP000299102"/>
    </source>
</evidence>
<dbReference type="EMBL" id="BGZK01001995">
    <property type="protein sequence ID" value="GBP89351.1"/>
    <property type="molecule type" value="Genomic_DNA"/>
</dbReference>
<name>A0A4C1ZKE3_EUMVA</name>
<evidence type="ECO:0000256" key="1">
    <source>
        <dbReference type="SAM" id="MobiDB-lite"/>
    </source>
</evidence>
<dbReference type="Proteomes" id="UP000299102">
    <property type="component" value="Unassembled WGS sequence"/>
</dbReference>
<keyword evidence="3" id="KW-1185">Reference proteome</keyword>
<dbReference type="AlphaFoldDB" id="A0A4C1ZKE3"/>
<accession>A0A4C1ZKE3</accession>
<feature type="region of interest" description="Disordered" evidence="1">
    <location>
        <begin position="1"/>
        <end position="24"/>
    </location>
</feature>
<evidence type="ECO:0000313" key="2">
    <source>
        <dbReference type="EMBL" id="GBP89351.1"/>
    </source>
</evidence>
<gene>
    <name evidence="2" type="ORF">EVAR_18018_1</name>
</gene>
<reference evidence="2 3" key="1">
    <citation type="journal article" date="2019" name="Commun. Biol.">
        <title>The bagworm genome reveals a unique fibroin gene that provides high tensile strength.</title>
        <authorList>
            <person name="Kono N."/>
            <person name="Nakamura H."/>
            <person name="Ohtoshi R."/>
            <person name="Tomita M."/>
            <person name="Numata K."/>
            <person name="Arakawa K."/>
        </authorList>
    </citation>
    <scope>NUCLEOTIDE SEQUENCE [LARGE SCALE GENOMIC DNA]</scope>
</reference>
<protein>
    <submittedName>
        <fullName evidence="2">Uncharacterized protein</fullName>
    </submittedName>
</protein>
<proteinExistence type="predicted"/>
<organism evidence="2 3">
    <name type="scientific">Eumeta variegata</name>
    <name type="common">Bagworm moth</name>
    <name type="synonym">Eumeta japonica</name>
    <dbReference type="NCBI Taxonomy" id="151549"/>
    <lineage>
        <taxon>Eukaryota</taxon>
        <taxon>Metazoa</taxon>
        <taxon>Ecdysozoa</taxon>
        <taxon>Arthropoda</taxon>
        <taxon>Hexapoda</taxon>
        <taxon>Insecta</taxon>
        <taxon>Pterygota</taxon>
        <taxon>Neoptera</taxon>
        <taxon>Endopterygota</taxon>
        <taxon>Lepidoptera</taxon>
        <taxon>Glossata</taxon>
        <taxon>Ditrysia</taxon>
        <taxon>Tineoidea</taxon>
        <taxon>Psychidae</taxon>
        <taxon>Oiketicinae</taxon>
        <taxon>Eumeta</taxon>
    </lineage>
</organism>